<dbReference type="Proteomes" id="UP000297158">
    <property type="component" value="Segment"/>
</dbReference>
<evidence type="ECO:0000313" key="1">
    <source>
        <dbReference type="EMBL" id="QBZ73336.1"/>
    </source>
</evidence>
<reference evidence="1 2" key="1">
    <citation type="submission" date="2019-03" db="EMBL/GenBank/DDBJ databases">
        <authorList>
            <person name="Ludwig S."/>
            <person name="Saikali A."/>
            <person name="Addai K."/>
            <person name="Agarwal S."/>
            <person name="Ahmad I.M."/>
            <person name="Alumyar Y.S."/>
            <person name="An J."/>
            <person name="Antar T.E."/>
            <person name="Antony V."/>
            <person name="Arvin L.E."/>
            <person name="Atanasoff K.E."/>
            <person name="Ati R."/>
            <person name="Batista A."/>
            <person name="Bembuh M.L."/>
            <person name="Bhardvaj T.B."/>
            <person name="Brown C.J."/>
            <person name="Butt S.T."/>
            <person name="Cahn D."/>
            <person name="Canales I.-I."/>
            <person name="Carr K."/>
            <person name="Chen K.Z."/>
            <person name="Chen M."/>
            <person name="Chigurupati S."/>
            <person name="Chou C."/>
            <person name="Chung C.S."/>
            <person name="Cole S.T."/>
            <person name="Colson C.L."/>
            <person name="Dent D.M."/>
            <person name="Djiogo E.M."/>
            <person name="Domrachev B.M."/>
            <person name="Dwivedi J."/>
            <person name="Ehsani C."/>
            <person name="Essien U.A."/>
            <person name="Fakhar A."/>
            <person name="Flood S.H."/>
            <person name="Furletti G."/>
            <person name="Gebreegziabher M."/>
            <person name="Goralski S.M."/>
            <person name="Gruver-Williams A."/>
            <person name="Guldan M.L."/>
            <person name="Gurung S."/>
            <person name="Heo K."/>
            <person name="John R.A."/>
            <person name="Kabir L."/>
            <person name="Kaira H."/>
            <person name="Kane M.S."/>
            <person name="Karanja M."/>
            <person name="Karley A.N."/>
            <person name="Kelleher J."/>
            <person name="Khan A.M."/>
            <person name="Khan A."/>
            <person name="Kharel S."/>
            <person name="Kidane M."/>
            <person name="Konanur P."/>
            <person name="Kuo N.K."/>
            <person name="Kyaw G."/>
            <person name="Lahijan N."/>
            <person name="Lamm D.N."/>
            <person name="Lance S.V."/>
            <person name="Le C."/>
            <person name="Lee C.H."/>
            <person name="Leka D."/>
            <person name="Li C."/>
            <person name="Lim S.Y."/>
            <person name="Lo J."/>
            <person name="Mahaney V.M."/>
            <person name="Mangukiya A."/>
            <person name="Mani D."/>
            <person name="Mariano P."/>
            <person name="Markward M.L."/>
            <person name="Mbaekwe U."/>
            <person name="Mcgowan H."/>
            <person name="Mcnamara A."/>
            <person name="Mebrahtu S."/>
            <person name="Mohamed A."/>
            <person name="Mohamed M.E."/>
            <person name="Muntaka F."/>
            <person name="Naqvi T."/>
            <person name="Nengel A.M."/>
            <person name="Neupane S."/>
            <person name="Nguyen J."/>
            <person name="Nguyen J."/>
            <person name="Nwoji I.C."/>
            <person name="O'Brien T."/>
            <person name="Okusolubo T.A."/>
            <person name="Paek J."/>
            <person name="Pandithakoralag H."/>
            <person name="Parsa S."/>
            <person name="Perry C."/>
            <person name="Petrie C.R."/>
            <person name="Poteshman G.A."/>
            <person name="Quiros D."/>
            <person name="Rana S."/>
            <person name="Reister J."/>
            <person name="Reyes E."/>
            <person name="Riaz H.S."/>
            <person name="Roach T.L."/>
            <person name="Scalsky R."/>
            <person name="Schultz J.A."/>
            <person name="Scott C.F."/>
            <person name="Sekira M.D."/>
            <person name="Shee C.S."/>
            <person name="Shultz P."/>
            <person name="Siarez J.A."/>
            <person name="Simpson A.L."/>
            <person name="Singh S."/>
            <person name="Smith F.R."/>
            <person name="Smith S.A."/>
            <person name="Sobers S."/>
            <person name="Sobowale A.O."/>
            <person name="Somoza K.A."/>
            <person name="Song M."/>
            <person name="Spence R.N."/>
            <person name="Spruill R.A."/>
            <person name="Subedi A."/>
            <person name="Taj A.B."/>
            <person name="Thomas J."/>
            <person name="Todd J.C."/>
            <person name="Tran T."/>
            <person name="Varghese J."/>
            <person name="Vartanian E."/>
            <person name="Vega A."/>
            <person name="Vong A."/>
            <person name="Wachhaus L.E."/>
            <person name="Walter A.J."/>
            <person name="Wessel M.E."/>
            <person name="Azam A.M."/>
            <person name="Blocker D."/>
            <person name="Naeem N.-U.-A."/>
            <person name="Patel R."/>
            <person name="Shakarov P."/>
            <person name="Xie C.L."/>
            <person name="Zolnerowich N."/>
            <person name="Correa-Mendez M."/>
            <person name="Fabian M."/>
            <person name="Fishbein J."/>
            <person name="Harkles L."/>
            <person name="Reger N."/>
            <person name="Saleh S."/>
            <person name="Erill I."/>
            <person name="Caruso S.M."/>
            <person name="Garlena R.A."/>
            <person name="Russell D.A."/>
            <person name="Pope W.H."/>
            <person name="Jacobs-Sera D."/>
            <person name="Hatfull G.F."/>
        </authorList>
    </citation>
    <scope>NUCLEOTIDE SEQUENCE [LARGE SCALE GENOMIC DNA]</scope>
</reference>
<sequence>MIKRAKDVTYGDVIVTPAPGLMVAKCIASDMYAMKTVIKNGDERFTFGAYDEVETLDD</sequence>
<name>A0A4D6E410_9CAUD</name>
<proteinExistence type="predicted"/>
<protein>
    <submittedName>
        <fullName evidence="1">Uncharacterized protein</fullName>
    </submittedName>
</protein>
<accession>A0A4D6E410</accession>
<evidence type="ECO:0000313" key="2">
    <source>
        <dbReference type="Proteomes" id="UP000297158"/>
    </source>
</evidence>
<dbReference type="EMBL" id="MK686068">
    <property type="protein sequence ID" value="QBZ73336.1"/>
    <property type="molecule type" value="Genomic_DNA"/>
</dbReference>
<gene>
    <name evidence="1" type="primary">22</name>
    <name evidence="1" type="ORF">SEA_REMUSLOOPIN_22</name>
</gene>
<organism evidence="1 2">
    <name type="scientific">Streptomyces phage RemusLoopin</name>
    <dbReference type="NCBI Taxonomy" id="2562346"/>
    <lineage>
        <taxon>Viruses</taxon>
        <taxon>Duplodnaviria</taxon>
        <taxon>Heunggongvirae</taxon>
        <taxon>Uroviricota</taxon>
        <taxon>Caudoviricetes</taxon>
        <taxon>Colingsworthviridae</taxon>
        <taxon>Sebastisaurusvirus</taxon>
        <taxon>Sebastisaurusvirus remusloopin</taxon>
    </lineage>
</organism>
<keyword evidence="2" id="KW-1185">Reference proteome</keyword>